<dbReference type="SUPFAM" id="SSF51206">
    <property type="entry name" value="cAMP-binding domain-like"/>
    <property type="match status" value="1"/>
</dbReference>
<dbReference type="Gene3D" id="2.60.120.10">
    <property type="entry name" value="Jelly Rolls"/>
    <property type="match status" value="1"/>
</dbReference>
<evidence type="ECO:0000313" key="7">
    <source>
        <dbReference type="Proteomes" id="UP000564885"/>
    </source>
</evidence>
<dbReference type="Gene3D" id="1.10.10.10">
    <property type="entry name" value="Winged helix-like DNA-binding domain superfamily/Winged helix DNA-binding domain"/>
    <property type="match status" value="1"/>
</dbReference>
<dbReference type="InterPro" id="IPR014710">
    <property type="entry name" value="RmlC-like_jellyroll"/>
</dbReference>
<dbReference type="InterPro" id="IPR050397">
    <property type="entry name" value="Env_Response_Regulators"/>
</dbReference>
<keyword evidence="7" id="KW-1185">Reference proteome</keyword>
<keyword evidence="3" id="KW-0804">Transcription</keyword>
<evidence type="ECO:0000256" key="1">
    <source>
        <dbReference type="ARBA" id="ARBA00023015"/>
    </source>
</evidence>
<evidence type="ECO:0000313" key="6">
    <source>
        <dbReference type="EMBL" id="NNM72756.1"/>
    </source>
</evidence>
<dbReference type="RefSeq" id="WP_171218289.1">
    <property type="nucleotide sequence ID" value="NZ_JABEPP010000003.1"/>
</dbReference>
<evidence type="ECO:0000259" key="5">
    <source>
        <dbReference type="PROSITE" id="PS51063"/>
    </source>
</evidence>
<dbReference type="GO" id="GO:0003700">
    <property type="term" value="F:DNA-binding transcription factor activity"/>
    <property type="evidence" value="ECO:0007669"/>
    <property type="project" value="TreeGrafter"/>
</dbReference>
<comment type="caution">
    <text evidence="6">The sequence shown here is derived from an EMBL/GenBank/DDBJ whole genome shotgun (WGS) entry which is preliminary data.</text>
</comment>
<dbReference type="InterPro" id="IPR036388">
    <property type="entry name" value="WH-like_DNA-bd_sf"/>
</dbReference>
<feature type="domain" description="Cyclic nucleotide-binding" evidence="4">
    <location>
        <begin position="14"/>
        <end position="117"/>
    </location>
</feature>
<dbReference type="PROSITE" id="PS51063">
    <property type="entry name" value="HTH_CRP_2"/>
    <property type="match status" value="1"/>
</dbReference>
<dbReference type="Pfam" id="PF00027">
    <property type="entry name" value="cNMP_binding"/>
    <property type="match status" value="1"/>
</dbReference>
<feature type="domain" description="HTH crp-type" evidence="5">
    <location>
        <begin position="148"/>
        <end position="219"/>
    </location>
</feature>
<dbReference type="PANTHER" id="PTHR24567">
    <property type="entry name" value="CRP FAMILY TRANSCRIPTIONAL REGULATORY PROTEIN"/>
    <property type="match status" value="1"/>
</dbReference>
<proteinExistence type="predicted"/>
<dbReference type="PROSITE" id="PS50042">
    <property type="entry name" value="CNMP_BINDING_3"/>
    <property type="match status" value="1"/>
</dbReference>
<dbReference type="InterPro" id="IPR036390">
    <property type="entry name" value="WH_DNA-bd_sf"/>
</dbReference>
<organism evidence="6 7">
    <name type="scientific">Enterovirga aerilata</name>
    <dbReference type="NCBI Taxonomy" id="2730920"/>
    <lineage>
        <taxon>Bacteria</taxon>
        <taxon>Pseudomonadati</taxon>
        <taxon>Pseudomonadota</taxon>
        <taxon>Alphaproteobacteria</taxon>
        <taxon>Hyphomicrobiales</taxon>
        <taxon>Methylobacteriaceae</taxon>
        <taxon>Enterovirga</taxon>
    </lineage>
</organism>
<dbReference type="AlphaFoldDB" id="A0A849HYZ3"/>
<dbReference type="PANTHER" id="PTHR24567:SF28">
    <property type="entry name" value="LISTERIOLYSIN REGULATORY PROTEIN"/>
    <property type="match status" value="1"/>
</dbReference>
<dbReference type="EMBL" id="JABEPP010000003">
    <property type="protein sequence ID" value="NNM72756.1"/>
    <property type="molecule type" value="Genomic_DNA"/>
</dbReference>
<dbReference type="CDD" id="cd00092">
    <property type="entry name" value="HTH_CRP"/>
    <property type="match status" value="1"/>
</dbReference>
<dbReference type="CDD" id="cd00038">
    <property type="entry name" value="CAP_ED"/>
    <property type="match status" value="1"/>
</dbReference>
<accession>A0A849HYZ3</accession>
<reference evidence="6 7" key="1">
    <citation type="submission" date="2020-04" db="EMBL/GenBank/DDBJ databases">
        <title>Enterovirga sp. isolate from soil.</title>
        <authorList>
            <person name="Chea S."/>
            <person name="Kim D.-U."/>
        </authorList>
    </citation>
    <scope>NUCLEOTIDE SEQUENCE [LARGE SCALE GENOMIC DNA]</scope>
    <source>
        <strain evidence="6 7">DB1703</strain>
    </source>
</reference>
<dbReference type="PRINTS" id="PR00034">
    <property type="entry name" value="HTHCRP"/>
</dbReference>
<dbReference type="Pfam" id="PF13545">
    <property type="entry name" value="HTH_Crp_2"/>
    <property type="match status" value="1"/>
</dbReference>
<evidence type="ECO:0000256" key="3">
    <source>
        <dbReference type="ARBA" id="ARBA00023163"/>
    </source>
</evidence>
<dbReference type="InterPro" id="IPR000595">
    <property type="entry name" value="cNMP-bd_dom"/>
</dbReference>
<keyword evidence="1" id="KW-0805">Transcription regulation</keyword>
<sequence length="229" mass="24978">MSTGIGRHAAASRLFSDLEPEAVALILARASLLRVGEGSLLVRQGDPPGQLMLLNRGRAKVSRVTDDGRQATLRFMGAGELIGCAAVFRNFAYPASVSAAEPCEVHSWPRDQFMSLMERHPRLAVNALVVVSGQLEEMARRELGFGADPVRKRLAAELLRLVGSRDTPEEQAVELRMTRQDLGELVGTTLFTVSRILTAWAREGIVASGRERVLVRDRPRLARIAAGEA</sequence>
<dbReference type="SMART" id="SM00100">
    <property type="entry name" value="cNMP"/>
    <property type="match status" value="1"/>
</dbReference>
<dbReference type="SMART" id="SM00419">
    <property type="entry name" value="HTH_CRP"/>
    <property type="match status" value="1"/>
</dbReference>
<dbReference type="InterPro" id="IPR012318">
    <property type="entry name" value="HTH_CRP"/>
</dbReference>
<dbReference type="GO" id="GO:0003677">
    <property type="term" value="F:DNA binding"/>
    <property type="evidence" value="ECO:0007669"/>
    <property type="project" value="UniProtKB-KW"/>
</dbReference>
<dbReference type="GO" id="GO:0005829">
    <property type="term" value="C:cytosol"/>
    <property type="evidence" value="ECO:0007669"/>
    <property type="project" value="TreeGrafter"/>
</dbReference>
<name>A0A849HYZ3_9HYPH</name>
<dbReference type="SUPFAM" id="SSF46785">
    <property type="entry name" value="Winged helix' DNA-binding domain"/>
    <property type="match status" value="1"/>
</dbReference>
<evidence type="ECO:0000259" key="4">
    <source>
        <dbReference type="PROSITE" id="PS50042"/>
    </source>
</evidence>
<dbReference type="InterPro" id="IPR018490">
    <property type="entry name" value="cNMP-bd_dom_sf"/>
</dbReference>
<evidence type="ECO:0000256" key="2">
    <source>
        <dbReference type="ARBA" id="ARBA00023125"/>
    </source>
</evidence>
<dbReference type="Proteomes" id="UP000564885">
    <property type="component" value="Unassembled WGS sequence"/>
</dbReference>
<gene>
    <name evidence="6" type="ORF">HJG44_10245</name>
</gene>
<protein>
    <submittedName>
        <fullName evidence="6">Crp/Fnr family transcriptional regulator</fullName>
    </submittedName>
</protein>
<keyword evidence="2" id="KW-0238">DNA-binding</keyword>